<evidence type="ECO:0000313" key="2">
    <source>
        <dbReference type="EMBL" id="RVQ69649.1"/>
    </source>
</evidence>
<proteinExistence type="predicted"/>
<accession>A0A437H234</accession>
<evidence type="ECO:0000313" key="3">
    <source>
        <dbReference type="Proteomes" id="UP000283003"/>
    </source>
</evidence>
<sequence>MDGVRFENLSPNCAAKVVPARSPGVGGRCGQLLLEMRSFWNEVSMVETLQPIRNLLNDPFWKAAKEGCLIMPYCLSSGRYFWPPSPVSPFRTGGVVEWREAETVGTLVSIVTYRRAFQEPLKDRLPYAVGLVELVDQVRLLAHFAISPANRFPVMGESVEIFFAALEDDGEKVPHFRAL</sequence>
<reference evidence="2 3" key="1">
    <citation type="submission" date="2018-12" db="EMBL/GenBank/DDBJ databases">
        <title>Croceicoccus ponticola sp. nov., a lipolytic bacterium isolated from seawater.</title>
        <authorList>
            <person name="Yoon J.-H."/>
        </authorList>
    </citation>
    <scope>NUCLEOTIDE SEQUENCE [LARGE SCALE GENOMIC DNA]</scope>
    <source>
        <strain evidence="2 3">GM-16</strain>
    </source>
</reference>
<name>A0A437H234_9SPHN</name>
<dbReference type="Proteomes" id="UP000283003">
    <property type="component" value="Unassembled WGS sequence"/>
</dbReference>
<dbReference type="SUPFAM" id="SSF50249">
    <property type="entry name" value="Nucleic acid-binding proteins"/>
    <property type="match status" value="1"/>
</dbReference>
<dbReference type="PANTHER" id="PTHR34075:SF5">
    <property type="entry name" value="BLR3430 PROTEIN"/>
    <property type="match status" value="1"/>
</dbReference>
<dbReference type="InterPro" id="IPR012340">
    <property type="entry name" value="NA-bd_OB-fold"/>
</dbReference>
<comment type="caution">
    <text evidence="2">The sequence shown here is derived from an EMBL/GenBank/DDBJ whole genome shotgun (WGS) entry which is preliminary data.</text>
</comment>
<organism evidence="2 3">
    <name type="scientific">Croceicoccus ponticola</name>
    <dbReference type="NCBI Taxonomy" id="2217664"/>
    <lineage>
        <taxon>Bacteria</taxon>
        <taxon>Pseudomonadati</taxon>
        <taxon>Pseudomonadota</taxon>
        <taxon>Alphaproteobacteria</taxon>
        <taxon>Sphingomonadales</taxon>
        <taxon>Erythrobacteraceae</taxon>
        <taxon>Croceicoccus</taxon>
    </lineage>
</organism>
<dbReference type="Pfam" id="PF01796">
    <property type="entry name" value="OB_ChsH2_C"/>
    <property type="match status" value="1"/>
</dbReference>
<protein>
    <recommendedName>
        <fullName evidence="1">ChsH2 C-terminal OB-fold domain-containing protein</fullName>
    </recommendedName>
</protein>
<feature type="domain" description="ChsH2 C-terminal OB-fold" evidence="1">
    <location>
        <begin position="98"/>
        <end position="160"/>
    </location>
</feature>
<dbReference type="AlphaFoldDB" id="A0A437H234"/>
<dbReference type="EMBL" id="RXOL01000001">
    <property type="protein sequence ID" value="RVQ69649.1"/>
    <property type="molecule type" value="Genomic_DNA"/>
</dbReference>
<dbReference type="InterPro" id="IPR052513">
    <property type="entry name" value="Thioester_dehydratase-like"/>
</dbReference>
<gene>
    <name evidence="2" type="ORF">EKN06_05680</name>
</gene>
<keyword evidence="3" id="KW-1185">Reference proteome</keyword>
<dbReference type="PANTHER" id="PTHR34075">
    <property type="entry name" value="BLR3430 PROTEIN"/>
    <property type="match status" value="1"/>
</dbReference>
<evidence type="ECO:0000259" key="1">
    <source>
        <dbReference type="Pfam" id="PF01796"/>
    </source>
</evidence>
<dbReference type="InterPro" id="IPR002878">
    <property type="entry name" value="ChsH2_C"/>
</dbReference>
<dbReference type="OrthoDB" id="7210118at2"/>